<organism evidence="2 3">
    <name type="scientific">Stenomitos frigidus ULC18</name>
    <dbReference type="NCBI Taxonomy" id="2107698"/>
    <lineage>
        <taxon>Bacteria</taxon>
        <taxon>Bacillati</taxon>
        <taxon>Cyanobacteriota</taxon>
        <taxon>Cyanophyceae</taxon>
        <taxon>Leptolyngbyales</taxon>
        <taxon>Leptolyngbyaceae</taxon>
        <taxon>Stenomitos</taxon>
    </lineage>
</organism>
<dbReference type="Gene3D" id="2.60.120.380">
    <property type="match status" value="1"/>
</dbReference>
<feature type="chain" id="PRO_5015487695" description="Peptidase" evidence="1">
    <location>
        <begin position="34"/>
        <end position="158"/>
    </location>
</feature>
<evidence type="ECO:0000313" key="2">
    <source>
        <dbReference type="EMBL" id="PSB34362.1"/>
    </source>
</evidence>
<dbReference type="Proteomes" id="UP000239576">
    <property type="component" value="Unassembled WGS sequence"/>
</dbReference>
<evidence type="ECO:0008006" key="4">
    <source>
        <dbReference type="Google" id="ProtNLM"/>
    </source>
</evidence>
<sequence>MSIPFSRRWMALLALPLSLSTIALHLTTATANAQTDCVTTVQNTPGSRQLVAQRSRVQRMRFAPGEDSASIKTSVLNGTRDMYLLDAQEGQTMQVKITSLENNAVFAIVAPPNGTQPRQVLKQEVVTWSKVLPATGDYQIVVGSTRGNASYRLEVTIR</sequence>
<reference evidence="2 3" key="2">
    <citation type="submission" date="2018-03" db="EMBL/GenBank/DDBJ databases">
        <title>The ancient ancestry and fast evolution of plastids.</title>
        <authorList>
            <person name="Moore K.R."/>
            <person name="Magnabosco C."/>
            <person name="Momper L."/>
            <person name="Gold D.A."/>
            <person name="Bosak T."/>
            <person name="Fournier G.P."/>
        </authorList>
    </citation>
    <scope>NUCLEOTIDE SEQUENCE [LARGE SCALE GENOMIC DNA]</scope>
    <source>
        <strain evidence="2 3">ULC18</strain>
    </source>
</reference>
<evidence type="ECO:0000256" key="1">
    <source>
        <dbReference type="SAM" id="SignalP"/>
    </source>
</evidence>
<dbReference type="AlphaFoldDB" id="A0A2T1ENN9"/>
<reference evidence="3" key="1">
    <citation type="submission" date="2018-02" db="EMBL/GenBank/DDBJ databases">
        <authorList>
            <person name="Moore K."/>
            <person name="Momper L."/>
        </authorList>
    </citation>
    <scope>NUCLEOTIDE SEQUENCE [LARGE SCALE GENOMIC DNA]</scope>
    <source>
        <strain evidence="3">ULC18</strain>
    </source>
</reference>
<keyword evidence="3" id="KW-1185">Reference proteome</keyword>
<comment type="caution">
    <text evidence="2">The sequence shown here is derived from an EMBL/GenBank/DDBJ whole genome shotgun (WGS) entry which is preliminary data.</text>
</comment>
<dbReference type="RefSeq" id="WP_106254737.1">
    <property type="nucleotide sequence ID" value="NZ_CAWNSW010000073.1"/>
</dbReference>
<proteinExistence type="predicted"/>
<gene>
    <name evidence="2" type="ORF">C7B82_02525</name>
</gene>
<keyword evidence="1" id="KW-0732">Signal</keyword>
<protein>
    <recommendedName>
        <fullName evidence="4">Peptidase</fullName>
    </recommendedName>
</protein>
<accession>A0A2T1ENN9</accession>
<dbReference type="OrthoDB" id="574544at2"/>
<name>A0A2T1ENN9_9CYAN</name>
<evidence type="ECO:0000313" key="3">
    <source>
        <dbReference type="Proteomes" id="UP000239576"/>
    </source>
</evidence>
<feature type="signal peptide" evidence="1">
    <location>
        <begin position="1"/>
        <end position="33"/>
    </location>
</feature>
<dbReference type="EMBL" id="PVWK01000014">
    <property type="protein sequence ID" value="PSB34362.1"/>
    <property type="molecule type" value="Genomic_DNA"/>
</dbReference>